<evidence type="ECO:0000313" key="3">
    <source>
        <dbReference type="EMBL" id="KAG0318863.1"/>
    </source>
</evidence>
<sequence length="861" mass="99642">MTQDNDEQMMHLQEQLASSEARSTQLQELLATSEARALSAARTEADTKNTMEEYLQFEGVMQFLENSLRFTAITTAPTERDQLKSGISHGGAPGEQPQQALEATLTRVMQSSETKITKLQSELDACRAQLAEKEALLGGTTEHLEQRVAKLAEENAAAEAYLAEAKTRADDLSKALARSDKGKSSIQSARDLLKKLSDKQALTLKDKEDYIMTLKEDRNYWKEEYGKAKSRMSRDLAEIDQLSKLLSKAEKANWEKDDSLRAFRTKLQALEKEKNDGLKDLGRLQEELAAKDLELSNARSTCAGFESAAKMAEQEREALMQRLLIETDIGKQRQTVATNLVNERVNERDFLKTSIEASEEKAGELTARIQQLSDQLREKDTLIVSLRSNIAQFQEELEGSQESQKPYQRLLEEQQQQQQQSQQRQYQQHPQHQHQHQQQQQQQQQVSDVGQDDDEEMVLDLNKALARILSFEELVISLEEEVAQAKQVQEEMLTVHEDLRRTVRELGWKEEKAARVDRDLQRRGEDLQEKMTELVECKVQLQQQTMRAEVLETERQSLRHQIADLDRIRAEQQEQLEGRERALKRLDEARKTYDKVYESRIETLIDEKTAIERAAMKEAGRQEEMHIKEKQESLEDWLQEKKTIERAFDAREEELRSDLLKLQDKCDKLSQELQASKELVDKYVHEIEERNMLLNGYVALVNQAEAEGILPQNSGSHLGLVNQMNEAMAMLQLREEDVNKLREALEKQREIITDYRDAVETLNDKSEMYLLKSREQDLQLQEGLRERDSFMAQVIVLEDRVRELEEELQENDKEKDLQENDKEEDLEREIKMEIKDEEVGPPQEDEDTHMEEAPVAEDHLP</sequence>
<dbReference type="EMBL" id="JAAAIP010000349">
    <property type="protein sequence ID" value="KAG0318863.1"/>
    <property type="molecule type" value="Genomic_DNA"/>
</dbReference>
<dbReference type="AlphaFoldDB" id="A0A9P6RJ11"/>
<feature type="coiled-coil region" evidence="1">
    <location>
        <begin position="541"/>
        <end position="589"/>
    </location>
</feature>
<keyword evidence="1" id="KW-0175">Coiled coil</keyword>
<proteinExistence type="predicted"/>
<feature type="compositionally biased region" description="Basic and acidic residues" evidence="2">
    <location>
        <begin position="810"/>
        <end position="820"/>
    </location>
</feature>
<evidence type="ECO:0000256" key="1">
    <source>
        <dbReference type="SAM" id="Coils"/>
    </source>
</evidence>
<dbReference type="Proteomes" id="UP000738325">
    <property type="component" value="Unassembled WGS sequence"/>
</dbReference>
<organism evidence="3 4">
    <name type="scientific">Dissophora globulifera</name>
    <dbReference type="NCBI Taxonomy" id="979702"/>
    <lineage>
        <taxon>Eukaryota</taxon>
        <taxon>Fungi</taxon>
        <taxon>Fungi incertae sedis</taxon>
        <taxon>Mucoromycota</taxon>
        <taxon>Mortierellomycotina</taxon>
        <taxon>Mortierellomycetes</taxon>
        <taxon>Mortierellales</taxon>
        <taxon>Mortierellaceae</taxon>
        <taxon>Dissophora</taxon>
    </lineage>
</organism>
<feature type="region of interest" description="Disordered" evidence="2">
    <location>
        <begin position="806"/>
        <end position="861"/>
    </location>
</feature>
<feature type="coiled-coil region" evidence="1">
    <location>
        <begin position="627"/>
        <end position="686"/>
    </location>
</feature>
<keyword evidence="4" id="KW-1185">Reference proteome</keyword>
<feature type="compositionally biased region" description="Basic and acidic residues" evidence="2">
    <location>
        <begin position="828"/>
        <end position="838"/>
    </location>
</feature>
<feature type="coiled-coil region" evidence="1">
    <location>
        <begin position="461"/>
        <end position="491"/>
    </location>
</feature>
<comment type="caution">
    <text evidence="3">The sequence shown here is derived from an EMBL/GenBank/DDBJ whole genome shotgun (WGS) entry which is preliminary data.</text>
</comment>
<name>A0A9P6RJ11_9FUNG</name>
<reference evidence="3" key="1">
    <citation type="journal article" date="2020" name="Fungal Divers.">
        <title>Resolving the Mortierellaceae phylogeny through synthesis of multi-gene phylogenetics and phylogenomics.</title>
        <authorList>
            <person name="Vandepol N."/>
            <person name="Liber J."/>
            <person name="Desiro A."/>
            <person name="Na H."/>
            <person name="Kennedy M."/>
            <person name="Barry K."/>
            <person name="Grigoriev I.V."/>
            <person name="Miller A.N."/>
            <person name="O'Donnell K."/>
            <person name="Stajich J.E."/>
            <person name="Bonito G."/>
        </authorList>
    </citation>
    <scope>NUCLEOTIDE SEQUENCE</scope>
    <source>
        <strain evidence="3">REB-010B</strain>
    </source>
</reference>
<feature type="region of interest" description="Disordered" evidence="2">
    <location>
        <begin position="410"/>
        <end position="453"/>
    </location>
</feature>
<accession>A0A9P6RJ11</accession>
<evidence type="ECO:0000313" key="4">
    <source>
        <dbReference type="Proteomes" id="UP000738325"/>
    </source>
</evidence>
<feature type="coiled-coil region" evidence="1">
    <location>
        <begin position="109"/>
        <end position="175"/>
    </location>
</feature>
<feature type="coiled-coil region" evidence="1">
    <location>
        <begin position="267"/>
        <end position="322"/>
    </location>
</feature>
<feature type="compositionally biased region" description="Low complexity" evidence="2">
    <location>
        <begin position="414"/>
        <end position="445"/>
    </location>
</feature>
<feature type="coiled-coil region" evidence="1">
    <location>
        <begin position="355"/>
        <end position="403"/>
    </location>
</feature>
<feature type="region of interest" description="Disordered" evidence="2">
    <location>
        <begin position="1"/>
        <end position="26"/>
    </location>
</feature>
<dbReference type="OrthoDB" id="2415643at2759"/>
<protein>
    <submittedName>
        <fullName evidence="3">Uncharacterized protein</fullName>
    </submittedName>
</protein>
<feature type="compositionally biased region" description="Polar residues" evidence="2">
    <location>
        <begin position="15"/>
        <end position="26"/>
    </location>
</feature>
<gene>
    <name evidence="3" type="ORF">BGZ99_005398</name>
</gene>
<evidence type="ECO:0000256" key="2">
    <source>
        <dbReference type="SAM" id="MobiDB-lite"/>
    </source>
</evidence>
<feature type="compositionally biased region" description="Basic and acidic residues" evidence="2">
    <location>
        <begin position="850"/>
        <end position="861"/>
    </location>
</feature>